<proteinExistence type="inferred from homology"/>
<dbReference type="InterPro" id="IPR008979">
    <property type="entry name" value="Galactose-bd-like_sf"/>
</dbReference>
<dbReference type="Pfam" id="PF16355">
    <property type="entry name" value="DUF4982"/>
    <property type="match status" value="1"/>
</dbReference>
<dbReference type="Proteomes" id="UP000184130">
    <property type="component" value="Unassembled WGS sequence"/>
</dbReference>
<evidence type="ECO:0000313" key="16">
    <source>
        <dbReference type="Proteomes" id="UP000184130"/>
    </source>
</evidence>
<feature type="domain" description="Glycoside hydrolase family 2 immunoglobulin-like beta-sandwich" evidence="9">
    <location>
        <begin position="927"/>
        <end position="1014"/>
    </location>
</feature>
<dbReference type="InterPro" id="IPR036156">
    <property type="entry name" value="Beta-gal/glucu_dom_sf"/>
</dbReference>
<evidence type="ECO:0000256" key="5">
    <source>
        <dbReference type="ARBA" id="ARBA00023295"/>
    </source>
</evidence>
<feature type="domain" description="Glycoside hydrolase family 2 catalytic" evidence="10">
    <location>
        <begin position="1023"/>
        <end position="1317"/>
    </location>
</feature>
<keyword evidence="3" id="KW-0378">Hydrolase</keyword>
<dbReference type="InterPro" id="IPR017853">
    <property type="entry name" value="GH"/>
</dbReference>
<dbReference type="RefSeq" id="WP_081373037.1">
    <property type="nucleotide sequence ID" value="NZ_FRBD01000002.1"/>
</dbReference>
<dbReference type="InterPro" id="IPR012341">
    <property type="entry name" value="6hp_glycosidase-like_sf"/>
</dbReference>
<feature type="binding site" evidence="8">
    <location>
        <position position="629"/>
    </location>
    <ligand>
        <name>substrate</name>
    </ligand>
</feature>
<evidence type="ECO:0000256" key="2">
    <source>
        <dbReference type="ARBA" id="ARBA00022729"/>
    </source>
</evidence>
<dbReference type="GO" id="GO:0042597">
    <property type="term" value="C:periplasmic space"/>
    <property type="evidence" value="ECO:0007669"/>
    <property type="project" value="InterPro"/>
</dbReference>
<dbReference type="SUPFAM" id="SSF49303">
    <property type="entry name" value="beta-Galactosidase/glucuronidase domain"/>
    <property type="match status" value="1"/>
</dbReference>
<dbReference type="PRINTS" id="PR00132">
    <property type="entry name" value="GLHYDRLASE2"/>
</dbReference>
<feature type="active site" description="Proton donor" evidence="7">
    <location>
        <position position="553"/>
    </location>
</feature>
<dbReference type="InterPro" id="IPR008928">
    <property type="entry name" value="6-hairpin_glycosidase_sf"/>
</dbReference>
<evidence type="ECO:0000256" key="1">
    <source>
        <dbReference type="ARBA" id="ARBA00007401"/>
    </source>
</evidence>
<dbReference type="InterPro" id="IPR006104">
    <property type="entry name" value="Glyco_hydro_2_N"/>
</dbReference>
<dbReference type="Pfam" id="PF11721">
    <property type="entry name" value="Malectin"/>
    <property type="match status" value="1"/>
</dbReference>
<organism evidence="15 16">
    <name type="scientific">Xylanibacter ruminicola</name>
    <name type="common">Prevotella ruminicola</name>
    <dbReference type="NCBI Taxonomy" id="839"/>
    <lineage>
        <taxon>Bacteria</taxon>
        <taxon>Pseudomonadati</taxon>
        <taxon>Bacteroidota</taxon>
        <taxon>Bacteroidia</taxon>
        <taxon>Bacteroidales</taxon>
        <taxon>Prevotellaceae</taxon>
        <taxon>Xylanibacter</taxon>
    </lineage>
</organism>
<dbReference type="InterPro" id="IPR032311">
    <property type="entry name" value="DUF4982"/>
</dbReference>
<dbReference type="InterPro" id="IPR021720">
    <property type="entry name" value="Malectin_dom"/>
</dbReference>
<evidence type="ECO:0000256" key="8">
    <source>
        <dbReference type="PIRSR" id="PIRSR610905-2"/>
    </source>
</evidence>
<dbReference type="Gene3D" id="2.60.120.430">
    <property type="entry name" value="Galactose-binding lectin"/>
    <property type="match status" value="1"/>
</dbReference>
<dbReference type="PANTHER" id="PTHR36845">
    <property type="entry name" value="HYDROLASE, PUTATIVE (AFU_ORTHOLOGUE AFUA_7G05090)-RELATED"/>
    <property type="match status" value="1"/>
</dbReference>
<evidence type="ECO:0000259" key="13">
    <source>
        <dbReference type="Pfam" id="PF11721"/>
    </source>
</evidence>
<dbReference type="SUPFAM" id="SSF49785">
    <property type="entry name" value="Galactose-binding domain-like"/>
    <property type="match status" value="1"/>
</dbReference>
<dbReference type="Gene3D" id="2.60.40.10">
    <property type="entry name" value="Immunoglobulins"/>
    <property type="match status" value="2"/>
</dbReference>
<dbReference type="SUPFAM" id="SSF48208">
    <property type="entry name" value="Six-hairpin glycosidases"/>
    <property type="match status" value="1"/>
</dbReference>
<feature type="domain" description="Alginate lyase" evidence="12">
    <location>
        <begin position="63"/>
        <end position="341"/>
    </location>
</feature>
<keyword evidence="2" id="KW-0732">Signal</keyword>
<dbReference type="Pfam" id="PF00703">
    <property type="entry name" value="Glyco_hydro_2"/>
    <property type="match status" value="1"/>
</dbReference>
<feature type="domain" description="Malectin" evidence="13">
    <location>
        <begin position="1411"/>
        <end position="1524"/>
    </location>
</feature>
<comment type="similarity">
    <text evidence="6">Belongs to the glycosyl hydrolase 88 family.</text>
</comment>
<keyword evidence="5" id="KW-0326">Glycosidase</keyword>
<reference evidence="15 16" key="1">
    <citation type="submission" date="2016-11" db="EMBL/GenBank/DDBJ databases">
        <authorList>
            <person name="Jaros S."/>
            <person name="Januszkiewicz K."/>
            <person name="Wedrychowicz H."/>
        </authorList>
    </citation>
    <scope>NUCLEOTIDE SEQUENCE [LARGE SCALE GENOMIC DNA]</scope>
    <source>
        <strain evidence="15 16">KHT3</strain>
    </source>
</reference>
<dbReference type="GO" id="GO:0016829">
    <property type="term" value="F:lyase activity"/>
    <property type="evidence" value="ECO:0007669"/>
    <property type="project" value="UniProtKB-KW"/>
</dbReference>
<dbReference type="Gene3D" id="2.60.120.260">
    <property type="entry name" value="Galactose-binding domain-like"/>
    <property type="match status" value="1"/>
</dbReference>
<dbReference type="InterPro" id="IPR052369">
    <property type="entry name" value="UG_Glycosaminoglycan_Hydrolase"/>
</dbReference>
<dbReference type="Pfam" id="PF02836">
    <property type="entry name" value="Glyco_hydro_2_C"/>
    <property type="match status" value="1"/>
</dbReference>
<feature type="binding site" evidence="8">
    <location>
        <position position="613"/>
    </location>
    <ligand>
        <name>substrate</name>
    </ligand>
</feature>
<evidence type="ECO:0000256" key="4">
    <source>
        <dbReference type="ARBA" id="ARBA00023239"/>
    </source>
</evidence>
<feature type="domain" description="DUF4982" evidence="14">
    <location>
        <begin position="1345"/>
        <end position="1393"/>
    </location>
</feature>
<evidence type="ECO:0000313" key="15">
    <source>
        <dbReference type="EMBL" id="SHK37420.1"/>
    </source>
</evidence>
<dbReference type="EMBL" id="FRBD01000002">
    <property type="protein sequence ID" value="SHK37420.1"/>
    <property type="molecule type" value="Genomic_DNA"/>
</dbReference>
<evidence type="ECO:0000259" key="9">
    <source>
        <dbReference type="Pfam" id="PF00703"/>
    </source>
</evidence>
<gene>
    <name evidence="15" type="ORF">SAMN05216463_102177</name>
</gene>
<dbReference type="Pfam" id="PF02837">
    <property type="entry name" value="Glyco_hydro_2_N"/>
    <property type="match status" value="1"/>
</dbReference>
<comment type="similarity">
    <text evidence="1">Belongs to the glycosyl hydrolase 2 family.</text>
</comment>
<dbReference type="Pfam" id="PF05426">
    <property type="entry name" value="Alginate_lyase"/>
    <property type="match status" value="1"/>
</dbReference>
<sequence>MKYRLVVFIQLVLLLVVKAGAQSLWDGAHLAHVKTCLEQPAYATAYHQLTREADWLMQAEPVSVMMKKKVAVSGDRHDYMSLSRYYWPDPSEPDGLPYIVRDGVSNPELEEFDRPRLAQMANNVTTLSLAWYFSNDERYAQKAVEQLRVWFINKATRMNPNLNYAQTIPGKFGGKGRCYGVIDGYSFVEMLDAVQLLEHSKSFTSKDSKALKLWFSQFLNWILTSDQGIEEGQQLNNHSTAHDVQVIAYAKYVGNTKVMNQFLGEFYHKRLIAQIEPDGKQPRELRRTLAFGYSQYNLTHIIDVFQIARSAHYELHPDALSLLEKAADFLADYLGKKVETWPYQQISDWENKQNLLSYDLYRLWLLDSNRVDYLKQAQTNMVKRFSDRFFLLYYHPDNIDHAYAAADTQLRCLLKNTEIARKAAKDKSKIMPRCVEKDGSLRLVGMYDWCSGFFPGELWQMYQYTNDPFWSKQAASNTWMIENVKRHTGTHDLGFMMYTSFGKGWQLTGDESYRDVIVQSAQSLATRFNEKVGCIRSWSWGTPDRWKYAVIIDNMINLELLFEASRLTNDNRYYQMAVSHANTTLANHFREDGSSYHVVDYNPDDGTVIKRITHQGLFDESVWSRGQAWGLYGFTMCYRYTHDEAYLKRAQKIAKFFFSQKDMPDDLIPYWDMRDPAIPNAPRDASAAAVFASGLYELAAYSDVELSKEYRRIADKILSSLATHYQAPSTTAQGFILLHSTGNYPAHDEIDVPINYADYYYLEALHRSKMVDDAVQPFTGDNSMTINDGWTFEGQPVNLPHTWNADAYTKKDYLKGCLTYERQFKWKKKDCKTWLKIDAAFKWTEVLLNGKVVGRHVGGYTAFAFDLSPFLLEGNNVLQIKVSNTDDTIAPVSADFTFMGGIYRDVWFIEKASKHFDVVDGVSVTADTCRVTVDCRVADAEGCVVRSLLMDAEGNILAHQVQNADDNTRLVLSLPKNPKLWSPESPYLYKVITTLESRTGNCEFDRQERYVGVRWYAFDAERGFMLNGKPYKLHGVCIHQDQKPYGIALDDDQHRRDFKLMKDMGVNFVRLAHYPQDEAILEMCDRQGMLVWEEIPVVDYVPAGDVFTKNCESQLREMIRQHKSHTSVIFWGYMNEILLQTQRKYKDVALDSAVMRTLDLARRLEKIVHEEDSTRMSVMAFHGSNDYNKRGLSDIPQVIGWNLYQGWYGSDLKDFERFLERQHREHPTHPIIVSEYGAGSDLRLHNPSNDAAFDFSMEYQQRYVEHYLPVIEQTPYVSGAAYWNFIDFASANRDESMPRINNKGLVTNSRQPKDVYYYFQANWIKKPVVHIAVRDWAERVSMYRKMHVKVYSNQSVVELIHNGKPLGKKKVDNCVAVFDVDLADGKNVLRAVTAACEDVITVSYQQPEGEIAVNLGSSCYYQSDKSGVTWLPDQPYTEGSWGYIDGKAIQTQNEISQTADGPLYQTMRDEMEAYRFDVPKGRYEIELLSAEIHKPQTSSAYLLDRKEQTSSSLGGFSIVVNGKPIETSWTFSQSFSATRRRYIVNNTDGYLLMSFAPKGCLSAVKIRKL</sequence>
<dbReference type="Gene3D" id="1.50.10.100">
    <property type="entry name" value="Chondroitin AC/alginate lyase"/>
    <property type="match status" value="1"/>
</dbReference>
<dbReference type="InterPro" id="IPR006101">
    <property type="entry name" value="Glyco_hydro_2"/>
</dbReference>
<name>A0A1M6RYC4_XYLRU</name>
<feature type="active site" description="Nucleophile" evidence="7">
    <location>
        <position position="492"/>
    </location>
</feature>
<feature type="binding site" evidence="8">
    <location>
        <position position="625"/>
    </location>
    <ligand>
        <name>substrate</name>
    </ligand>
</feature>
<protein>
    <submittedName>
        <fullName evidence="15">Beta-galactosidase/beta-glucuronidase</fullName>
    </submittedName>
</protein>
<dbReference type="OrthoDB" id="428577at2"/>
<dbReference type="InterPro" id="IPR010905">
    <property type="entry name" value="Glyco_hydro_88"/>
</dbReference>
<dbReference type="SUPFAM" id="SSF48230">
    <property type="entry name" value="Chondroitin AC/alginate lyase"/>
    <property type="match status" value="1"/>
</dbReference>
<evidence type="ECO:0000256" key="7">
    <source>
        <dbReference type="PIRSR" id="PIRSR610905-1"/>
    </source>
</evidence>
<dbReference type="GO" id="GO:0000272">
    <property type="term" value="P:polysaccharide catabolic process"/>
    <property type="evidence" value="ECO:0007669"/>
    <property type="project" value="TreeGrafter"/>
</dbReference>
<dbReference type="InterPro" id="IPR008397">
    <property type="entry name" value="Alginate_lyase_dom"/>
</dbReference>
<evidence type="ECO:0000259" key="11">
    <source>
        <dbReference type="Pfam" id="PF02837"/>
    </source>
</evidence>
<dbReference type="Pfam" id="PF07470">
    <property type="entry name" value="Glyco_hydro_88"/>
    <property type="match status" value="1"/>
</dbReference>
<evidence type="ECO:0000256" key="3">
    <source>
        <dbReference type="ARBA" id="ARBA00022801"/>
    </source>
</evidence>
<evidence type="ECO:0000259" key="12">
    <source>
        <dbReference type="Pfam" id="PF05426"/>
    </source>
</evidence>
<evidence type="ECO:0000259" key="10">
    <source>
        <dbReference type="Pfam" id="PF02836"/>
    </source>
</evidence>
<feature type="domain" description="Glycosyl hydrolases family 2 sugar binding" evidence="11">
    <location>
        <begin position="816"/>
        <end position="910"/>
    </location>
</feature>
<dbReference type="InterPro" id="IPR006102">
    <property type="entry name" value="Ig-like_GH2"/>
</dbReference>
<dbReference type="Gene3D" id="3.20.20.80">
    <property type="entry name" value="Glycosidases"/>
    <property type="match status" value="1"/>
</dbReference>
<dbReference type="PANTHER" id="PTHR36845:SF1">
    <property type="entry name" value="HYDROLASE, PUTATIVE (AFU_ORTHOLOGUE AFUA_7G05090)-RELATED"/>
    <property type="match status" value="1"/>
</dbReference>
<dbReference type="InterPro" id="IPR006103">
    <property type="entry name" value="Glyco_hydro_2_cat"/>
</dbReference>
<dbReference type="GO" id="GO:0052757">
    <property type="term" value="F:chondroitin hydrolase activity"/>
    <property type="evidence" value="ECO:0007669"/>
    <property type="project" value="TreeGrafter"/>
</dbReference>
<evidence type="ECO:0000259" key="14">
    <source>
        <dbReference type="Pfam" id="PF16355"/>
    </source>
</evidence>
<evidence type="ECO:0000256" key="6">
    <source>
        <dbReference type="ARBA" id="ARBA00038358"/>
    </source>
</evidence>
<dbReference type="SUPFAM" id="SSF51445">
    <property type="entry name" value="(Trans)glycosidases"/>
    <property type="match status" value="1"/>
</dbReference>
<feature type="binding site" evidence="8">
    <location>
        <position position="553"/>
    </location>
    <ligand>
        <name>substrate</name>
    </ligand>
</feature>
<dbReference type="InterPro" id="IPR008929">
    <property type="entry name" value="Chondroitin_lyas"/>
</dbReference>
<dbReference type="InterPro" id="IPR013783">
    <property type="entry name" value="Ig-like_fold"/>
</dbReference>
<feature type="binding site" evidence="8">
    <location>
        <position position="492"/>
    </location>
    <ligand>
        <name>substrate</name>
    </ligand>
</feature>
<keyword evidence="4" id="KW-0456">Lyase</keyword>
<accession>A0A1M6RYC4</accession>
<dbReference type="Gene3D" id="1.50.10.10">
    <property type="match status" value="1"/>
</dbReference>